<proteinExistence type="predicted"/>
<evidence type="ECO:0008006" key="6">
    <source>
        <dbReference type="Google" id="ProtNLM"/>
    </source>
</evidence>
<name>A0A136IT61_9PEZI</name>
<dbReference type="EMBL" id="KQ964259">
    <property type="protein sequence ID" value="KXJ88160.1"/>
    <property type="molecule type" value="Genomic_DNA"/>
</dbReference>
<feature type="region of interest" description="Disordered" evidence="1">
    <location>
        <begin position="122"/>
        <end position="164"/>
    </location>
</feature>
<accession>A0A136IT61</accession>
<feature type="chain" id="PRO_5007293103" description="Mid2 domain-containing protein" evidence="3">
    <location>
        <begin position="29"/>
        <end position="345"/>
    </location>
</feature>
<evidence type="ECO:0000256" key="1">
    <source>
        <dbReference type="SAM" id="MobiDB-lite"/>
    </source>
</evidence>
<dbReference type="STRING" id="196109.A0A136IT61"/>
<feature type="signal peptide" evidence="3">
    <location>
        <begin position="1"/>
        <end position="28"/>
    </location>
</feature>
<gene>
    <name evidence="4" type="ORF">Micbo1qcDRAFT_178318</name>
</gene>
<protein>
    <recommendedName>
        <fullName evidence="6">Mid2 domain-containing protein</fullName>
    </recommendedName>
</protein>
<dbReference type="Proteomes" id="UP000070501">
    <property type="component" value="Unassembled WGS sequence"/>
</dbReference>
<reference evidence="5" key="1">
    <citation type="submission" date="2016-02" db="EMBL/GenBank/DDBJ databases">
        <title>Draft genome sequence of Microdochium bolleyi, a fungal endophyte of beachgrass.</title>
        <authorList>
            <consortium name="DOE Joint Genome Institute"/>
            <person name="David A.S."/>
            <person name="May G."/>
            <person name="Haridas S."/>
            <person name="Lim J."/>
            <person name="Wang M."/>
            <person name="Labutti K."/>
            <person name="Lipzen A."/>
            <person name="Barry K."/>
            <person name="Grigoriev I.V."/>
        </authorList>
    </citation>
    <scope>NUCLEOTIDE SEQUENCE [LARGE SCALE GENOMIC DNA]</scope>
    <source>
        <strain evidence="5">J235TASD1</strain>
    </source>
</reference>
<sequence>MFNLTRLRLETLAALSLVLSSTGNLVAGASGKFLYPDTLDQVFRDGDVIEVKWESTFSSPRLNMWCHETGGNTPQLKYSRLSVPATGTQEYTVDLLDINGCWFHLENKDDDAKCDGLPWKLYNQGRPGDPPSTSSKPAASSTSTGLGTRTSTSASTSTTTEGSTMTVAKTISISSTAGTTLPAPSTVIPGSDAAASAPASDLSPSAKAGWGVGIAAAAVLAVAGLIMLVVARRKQAAAAADLSAGSLSGPKTELSSSSDGGGGGGYGYQAIPGKDGLLVQQHDVSSSAHSTAWHSGGSSPGPQYQQQQQGYMAPPEMASREPAAQEIYTGPMAYEMPATSGQYRG</sequence>
<feature type="transmembrane region" description="Helical" evidence="2">
    <location>
        <begin position="208"/>
        <end position="230"/>
    </location>
</feature>
<feature type="region of interest" description="Disordered" evidence="1">
    <location>
        <begin position="281"/>
        <end position="330"/>
    </location>
</feature>
<feature type="region of interest" description="Disordered" evidence="1">
    <location>
        <begin position="241"/>
        <end position="266"/>
    </location>
</feature>
<dbReference type="OrthoDB" id="4788178at2759"/>
<evidence type="ECO:0000313" key="5">
    <source>
        <dbReference type="Proteomes" id="UP000070501"/>
    </source>
</evidence>
<keyword evidence="3" id="KW-0732">Signal</keyword>
<keyword evidence="2" id="KW-1133">Transmembrane helix</keyword>
<feature type="compositionally biased region" description="Polar residues" evidence="1">
    <location>
        <begin position="282"/>
        <end position="293"/>
    </location>
</feature>
<evidence type="ECO:0000256" key="2">
    <source>
        <dbReference type="SAM" id="Phobius"/>
    </source>
</evidence>
<keyword evidence="2" id="KW-0812">Transmembrane</keyword>
<dbReference type="AlphaFoldDB" id="A0A136IT61"/>
<evidence type="ECO:0000256" key="3">
    <source>
        <dbReference type="SAM" id="SignalP"/>
    </source>
</evidence>
<evidence type="ECO:0000313" key="4">
    <source>
        <dbReference type="EMBL" id="KXJ88160.1"/>
    </source>
</evidence>
<feature type="compositionally biased region" description="Low complexity" evidence="1">
    <location>
        <begin position="295"/>
        <end position="311"/>
    </location>
</feature>
<feature type="compositionally biased region" description="Low complexity" evidence="1">
    <location>
        <begin position="131"/>
        <end position="164"/>
    </location>
</feature>
<organism evidence="4 5">
    <name type="scientific">Microdochium bolleyi</name>
    <dbReference type="NCBI Taxonomy" id="196109"/>
    <lineage>
        <taxon>Eukaryota</taxon>
        <taxon>Fungi</taxon>
        <taxon>Dikarya</taxon>
        <taxon>Ascomycota</taxon>
        <taxon>Pezizomycotina</taxon>
        <taxon>Sordariomycetes</taxon>
        <taxon>Xylariomycetidae</taxon>
        <taxon>Xylariales</taxon>
        <taxon>Microdochiaceae</taxon>
        <taxon>Microdochium</taxon>
    </lineage>
</organism>
<keyword evidence="2" id="KW-0472">Membrane</keyword>
<keyword evidence="5" id="KW-1185">Reference proteome</keyword>
<dbReference type="InParanoid" id="A0A136IT61"/>